<organism evidence="1 2">
    <name type="scientific">Colletotrichum truncatum</name>
    <name type="common">Anthracnose fungus</name>
    <name type="synonym">Colletotrichum capsici</name>
    <dbReference type="NCBI Taxonomy" id="5467"/>
    <lineage>
        <taxon>Eukaryota</taxon>
        <taxon>Fungi</taxon>
        <taxon>Dikarya</taxon>
        <taxon>Ascomycota</taxon>
        <taxon>Pezizomycotina</taxon>
        <taxon>Sordariomycetes</taxon>
        <taxon>Hypocreomycetidae</taxon>
        <taxon>Glomerellales</taxon>
        <taxon>Glomerellaceae</taxon>
        <taxon>Colletotrichum</taxon>
        <taxon>Colletotrichum truncatum species complex</taxon>
    </lineage>
</organism>
<reference evidence="1 2" key="1">
    <citation type="journal article" date="2020" name="Phytopathology">
        <title>Genome Sequence Resources of Colletotrichum truncatum, C. plurivorum, C. musicola, and C. sojae: Four Species Pathogenic to Soybean (Glycine max).</title>
        <authorList>
            <person name="Rogerio F."/>
            <person name="Boufleur T.R."/>
            <person name="Ciampi-Guillardi M."/>
            <person name="Sukno S.A."/>
            <person name="Thon M.R."/>
            <person name="Massola Junior N.S."/>
            <person name="Baroncelli R."/>
        </authorList>
    </citation>
    <scope>NUCLEOTIDE SEQUENCE [LARGE SCALE GENOMIC DNA]</scope>
    <source>
        <strain evidence="1 2">CMES1059</strain>
    </source>
</reference>
<sequence length="105" mass="11946">MEALLKAERSRRHKRTRHTIAYFEAIDSLRNQTDRESRCRILASLALSTVQPLLHPTAYTLVGTTALNRAHVAHHNARAKQEATVGRFRDILSGRGFRGVWPDET</sequence>
<dbReference type="EMBL" id="VUJX02000013">
    <property type="protein sequence ID" value="KAL0929969.1"/>
    <property type="molecule type" value="Genomic_DNA"/>
</dbReference>
<name>A0ACC3YDR9_COLTU</name>
<dbReference type="Proteomes" id="UP000805649">
    <property type="component" value="Unassembled WGS sequence"/>
</dbReference>
<gene>
    <name evidence="1" type="ORF">CTRU02_215178</name>
</gene>
<keyword evidence="2" id="KW-1185">Reference proteome</keyword>
<comment type="caution">
    <text evidence="1">The sequence shown here is derived from an EMBL/GenBank/DDBJ whole genome shotgun (WGS) entry which is preliminary data.</text>
</comment>
<evidence type="ECO:0000313" key="1">
    <source>
        <dbReference type="EMBL" id="KAL0929969.1"/>
    </source>
</evidence>
<evidence type="ECO:0000313" key="2">
    <source>
        <dbReference type="Proteomes" id="UP000805649"/>
    </source>
</evidence>
<proteinExistence type="predicted"/>
<accession>A0ACC3YDR9</accession>
<protein>
    <submittedName>
        <fullName evidence="1">Uncharacterized protein</fullName>
    </submittedName>
</protein>